<dbReference type="Proteomes" id="UP000268093">
    <property type="component" value="Unassembled WGS sequence"/>
</dbReference>
<dbReference type="PANTHER" id="PTHR22091:SF1">
    <property type="entry name" value="COILED-COIL DOMAIN-CONTAINING PROTEIN 77"/>
    <property type="match status" value="1"/>
</dbReference>
<reference evidence="2 3" key="1">
    <citation type="journal article" date="2018" name="New Phytol.">
        <title>Phylogenomics of Endogonaceae and evolution of mycorrhizas within Mucoromycota.</title>
        <authorList>
            <person name="Chang Y."/>
            <person name="Desiro A."/>
            <person name="Na H."/>
            <person name="Sandor L."/>
            <person name="Lipzen A."/>
            <person name="Clum A."/>
            <person name="Barry K."/>
            <person name="Grigoriev I.V."/>
            <person name="Martin F.M."/>
            <person name="Stajich J.E."/>
            <person name="Smith M.E."/>
            <person name="Bonito G."/>
            <person name="Spatafora J.W."/>
        </authorList>
    </citation>
    <scope>NUCLEOTIDE SEQUENCE [LARGE SCALE GENOMIC DNA]</scope>
    <source>
        <strain evidence="2 3">GMNB39</strain>
    </source>
</reference>
<feature type="region of interest" description="Disordered" evidence="1">
    <location>
        <begin position="156"/>
        <end position="184"/>
    </location>
</feature>
<feature type="non-terminal residue" evidence="2">
    <location>
        <position position="274"/>
    </location>
</feature>
<feature type="compositionally biased region" description="Polar residues" evidence="1">
    <location>
        <begin position="167"/>
        <end position="177"/>
    </location>
</feature>
<proteinExistence type="predicted"/>
<protein>
    <submittedName>
        <fullName evidence="2">Uncharacterized protein</fullName>
    </submittedName>
</protein>
<sequence>FEFGARSLADGAPQVPGDIPIPTEHEFEALRLTATALRAQLSEQKQAYEEMITQQERDREARLQEEETRQETDAERIRELTTKVQRLEAFCTENTRGQEDLAGARTYVAGGARTSDNGAGRGEGVRRRRKGAKQYDREERGDACHQEVRGDCERAAAAEQGDGGGVANSNQEQTETSQKTKIESLQRKIDSTTANYTALRKRRNLDLEGFTHDIANVRRQLKSLERQVLKYAPADDHELNLLVLARETGEQVNKIADELQNMKTGCMGVVGVGA</sequence>
<feature type="region of interest" description="Disordered" evidence="1">
    <location>
        <begin position="1"/>
        <end position="21"/>
    </location>
</feature>
<organism evidence="2 3">
    <name type="scientific">Jimgerdemannia flammicorona</name>
    <dbReference type="NCBI Taxonomy" id="994334"/>
    <lineage>
        <taxon>Eukaryota</taxon>
        <taxon>Fungi</taxon>
        <taxon>Fungi incertae sedis</taxon>
        <taxon>Mucoromycota</taxon>
        <taxon>Mucoromycotina</taxon>
        <taxon>Endogonomycetes</taxon>
        <taxon>Endogonales</taxon>
        <taxon>Endogonaceae</taxon>
        <taxon>Jimgerdemannia</taxon>
    </lineage>
</organism>
<dbReference type="InterPro" id="IPR037696">
    <property type="entry name" value="CCDC77"/>
</dbReference>
<feature type="region of interest" description="Disordered" evidence="1">
    <location>
        <begin position="111"/>
        <end position="142"/>
    </location>
</feature>
<feature type="non-terminal residue" evidence="2">
    <location>
        <position position="1"/>
    </location>
</feature>
<comment type="caution">
    <text evidence="2">The sequence shown here is derived from an EMBL/GenBank/DDBJ whole genome shotgun (WGS) entry which is preliminary data.</text>
</comment>
<feature type="compositionally biased region" description="Basic and acidic residues" evidence="1">
    <location>
        <begin position="133"/>
        <end position="142"/>
    </location>
</feature>
<dbReference type="OrthoDB" id="191169at2759"/>
<dbReference type="AlphaFoldDB" id="A0A433BAE8"/>
<evidence type="ECO:0000313" key="2">
    <source>
        <dbReference type="EMBL" id="RUP21182.1"/>
    </source>
</evidence>
<accession>A0A433BAE8</accession>
<evidence type="ECO:0000313" key="3">
    <source>
        <dbReference type="Proteomes" id="UP000268093"/>
    </source>
</evidence>
<evidence type="ECO:0000256" key="1">
    <source>
        <dbReference type="SAM" id="MobiDB-lite"/>
    </source>
</evidence>
<name>A0A433BAE8_9FUNG</name>
<gene>
    <name evidence="2" type="ORF">BC936DRAFT_139207</name>
</gene>
<dbReference type="EMBL" id="RBNI01014452">
    <property type="protein sequence ID" value="RUP21182.1"/>
    <property type="molecule type" value="Genomic_DNA"/>
</dbReference>
<dbReference type="PANTHER" id="PTHR22091">
    <property type="entry name" value="COILED-COIL DOMAIN-CONTAINING PROTEIN 77"/>
    <property type="match status" value="1"/>
</dbReference>
<keyword evidence="3" id="KW-1185">Reference proteome</keyword>